<proteinExistence type="predicted"/>
<keyword evidence="2" id="KW-1185">Reference proteome</keyword>
<evidence type="ECO:0000313" key="2">
    <source>
        <dbReference type="Proteomes" id="UP000032142"/>
    </source>
</evidence>
<dbReference type="AlphaFoldDB" id="A0A0B0PNT8"/>
<dbReference type="Proteomes" id="UP000032142">
    <property type="component" value="Unassembled WGS sequence"/>
</dbReference>
<organism evidence="1 2">
    <name type="scientific">Gossypium arboreum</name>
    <name type="common">Tree cotton</name>
    <name type="synonym">Gossypium nanking</name>
    <dbReference type="NCBI Taxonomy" id="29729"/>
    <lineage>
        <taxon>Eukaryota</taxon>
        <taxon>Viridiplantae</taxon>
        <taxon>Streptophyta</taxon>
        <taxon>Embryophyta</taxon>
        <taxon>Tracheophyta</taxon>
        <taxon>Spermatophyta</taxon>
        <taxon>Magnoliopsida</taxon>
        <taxon>eudicotyledons</taxon>
        <taxon>Gunneridae</taxon>
        <taxon>Pentapetalae</taxon>
        <taxon>rosids</taxon>
        <taxon>malvids</taxon>
        <taxon>Malvales</taxon>
        <taxon>Malvaceae</taxon>
        <taxon>Malvoideae</taxon>
        <taxon>Gossypium</taxon>
    </lineage>
</organism>
<dbReference type="EMBL" id="KN437134">
    <property type="protein sequence ID" value="KHG26527.1"/>
    <property type="molecule type" value="Genomic_DNA"/>
</dbReference>
<gene>
    <name evidence="1" type="ORF">F383_33775</name>
</gene>
<protein>
    <submittedName>
        <fullName evidence="1">Acetyl-coenzyme A synthetase 1</fullName>
    </submittedName>
</protein>
<evidence type="ECO:0000313" key="1">
    <source>
        <dbReference type="EMBL" id="KHG26527.1"/>
    </source>
</evidence>
<sequence>MVLHVTTYNDANVPNVVLHENRNSVESTRKLNYQTYTHSVTMYI</sequence>
<reference evidence="2" key="1">
    <citation type="submission" date="2014-09" db="EMBL/GenBank/DDBJ databases">
        <authorList>
            <person name="Mudge J."/>
            <person name="Ramaraj T."/>
            <person name="Lindquist I.E."/>
            <person name="Bharti A.K."/>
            <person name="Sundararajan A."/>
            <person name="Cameron C.T."/>
            <person name="Woodward J.E."/>
            <person name="May G.D."/>
            <person name="Brubaker C."/>
            <person name="Broadhvest J."/>
            <person name="Wilkins T.A."/>
        </authorList>
    </citation>
    <scope>NUCLEOTIDE SEQUENCE</scope>
    <source>
        <strain evidence="2">cv. AKA8401</strain>
    </source>
</reference>
<accession>A0A0B0PNT8</accession>
<name>A0A0B0PNT8_GOSAR</name>